<accession>A0A2G5V7T3</accession>
<evidence type="ECO:0000313" key="1">
    <source>
        <dbReference type="EMBL" id="PIC47829.1"/>
    </source>
</evidence>
<organism evidence="1 2">
    <name type="scientific">Caenorhabditis nigoni</name>
    <dbReference type="NCBI Taxonomy" id="1611254"/>
    <lineage>
        <taxon>Eukaryota</taxon>
        <taxon>Metazoa</taxon>
        <taxon>Ecdysozoa</taxon>
        <taxon>Nematoda</taxon>
        <taxon>Chromadorea</taxon>
        <taxon>Rhabditida</taxon>
        <taxon>Rhabditina</taxon>
        <taxon>Rhabditomorpha</taxon>
        <taxon>Rhabditoidea</taxon>
        <taxon>Rhabditidae</taxon>
        <taxon>Peloderinae</taxon>
        <taxon>Caenorhabditis</taxon>
    </lineage>
</organism>
<dbReference type="EMBL" id="PDUG01000002">
    <property type="protein sequence ID" value="PIC47829.1"/>
    <property type="molecule type" value="Genomic_DNA"/>
</dbReference>
<proteinExistence type="predicted"/>
<sequence>MVSYTIPMGHESLRTIILHTDPNLRLKIAQRIPKIRLTEKAVPLRIESLSLDDCTTTVNSQSYKLGVYRLYHKEDIPNRMEFSNEWGGVSWDLDQYGFEIPNSTTPVLNGDVSFRTENEDDHRRDTEEIEQSHQFSLGRYEDALAKIHQLESEGKTVEDFFAGPTNEDDQHLRHYVRLSKKDLQVGINRCRSTLLPFHYRRNNLSPPYTCYIQLTITQGSITNIQRYEYNQKLYEAAKKLNEILFANRPVIIVNQFKGNSFNVLRLPIGFKIFANFVYGYIEQIVPISSIVDSSKTLPELRIIINHEFISIFQHRFVKNAEILSIITHEGMIDPLMADFETMENQQIHIGFFHSVNLTANVYFRLMQSWLSTKRNFGSMITFGLETDQIGEEILELKSYKNLSRDKMVSYSIPMGHESLRTILLHTDPNLRFKVAQRIPKIRLTEKAVPLRIKSLSLIEFTTKVNSTSYKLGVYFHYHTADIPMVIKDINKTGGLNCDVDQYGFEIPNSFDPILNGDVSFRRGYENDEMMDTEEVEQSDQLSLRIQESALAKINELESEGKTVEEFLAGPMTRDDRRLRHYMGLSKEKLQEAINQTRTNLLPFHYRRKNLSPPYTCYIQLTITQGKVETIQRYQYNHKLYEAAKKFNEIFFANRHVIIVNQFQISSIGDVWRIPVGFKISANFVYGDISQIDPISLILDPTRTLTELSIQFVEELDSNFQHSFVKNAETLSIFAHREMIDPLMRAFETMGNQHIHIVFFRFVNLTANEYFHLMQGWLSTERNVGSMITFRLKNKKIGRQILNLVRTQNEGTESTDGCVTVLRSNATKLEVSNVPFSGRKFFHFLLTVKIMKA</sequence>
<dbReference type="PANTHER" id="PTHR31379:SF1">
    <property type="entry name" value="F-BOX C PROTEIN-RELATED"/>
    <property type="match status" value="1"/>
</dbReference>
<dbReference type="Pfam" id="PF12078">
    <property type="entry name" value="DUF3557"/>
    <property type="match status" value="2"/>
</dbReference>
<dbReference type="OrthoDB" id="10425402at2759"/>
<dbReference type="Proteomes" id="UP000230233">
    <property type="component" value="Chromosome II"/>
</dbReference>
<gene>
    <name evidence="1" type="primary">Cnig_chr_II.g7036</name>
    <name evidence="1" type="ORF">B9Z55_007036</name>
</gene>
<protein>
    <submittedName>
        <fullName evidence="1">Uncharacterized protein</fullName>
    </submittedName>
</protein>
<comment type="caution">
    <text evidence="1">The sequence shown here is derived from an EMBL/GenBank/DDBJ whole genome shotgun (WGS) entry which is preliminary data.</text>
</comment>
<dbReference type="InterPro" id="IPR021942">
    <property type="entry name" value="DUF3557"/>
</dbReference>
<name>A0A2G5V7T3_9PELO</name>
<evidence type="ECO:0000313" key="2">
    <source>
        <dbReference type="Proteomes" id="UP000230233"/>
    </source>
</evidence>
<reference evidence="2" key="1">
    <citation type="submission" date="2017-10" db="EMBL/GenBank/DDBJ databases">
        <title>Rapid genome shrinkage in a self-fertile nematode reveals novel sperm competition proteins.</title>
        <authorList>
            <person name="Yin D."/>
            <person name="Schwarz E.M."/>
            <person name="Thomas C.G."/>
            <person name="Felde R.L."/>
            <person name="Korf I.F."/>
            <person name="Cutter A.D."/>
            <person name="Schartner C.M."/>
            <person name="Ralston E.J."/>
            <person name="Meyer B.J."/>
            <person name="Haag E.S."/>
        </authorList>
    </citation>
    <scope>NUCLEOTIDE SEQUENCE [LARGE SCALE GENOMIC DNA]</scope>
    <source>
        <strain evidence="2">JU1422</strain>
    </source>
</reference>
<keyword evidence="2" id="KW-1185">Reference proteome</keyword>
<dbReference type="PANTHER" id="PTHR31379">
    <property type="entry name" value="F-BOX C PROTEIN-RELATED-RELATED"/>
    <property type="match status" value="1"/>
</dbReference>
<dbReference type="AlphaFoldDB" id="A0A2G5V7T3"/>